<dbReference type="AlphaFoldDB" id="A0A6L9UDQ0"/>
<organism evidence="3 4">
    <name type="scientific">Rhizobium lusitanum</name>
    <dbReference type="NCBI Taxonomy" id="293958"/>
    <lineage>
        <taxon>Bacteria</taxon>
        <taxon>Pseudomonadati</taxon>
        <taxon>Pseudomonadota</taxon>
        <taxon>Alphaproteobacteria</taxon>
        <taxon>Hyphomicrobiales</taxon>
        <taxon>Rhizobiaceae</taxon>
        <taxon>Rhizobium/Agrobacterium group</taxon>
        <taxon>Rhizobium</taxon>
    </lineage>
</organism>
<dbReference type="InterPro" id="IPR036866">
    <property type="entry name" value="RibonucZ/Hydroxyglut_hydro"/>
</dbReference>
<proteinExistence type="inferred from homology"/>
<comment type="caution">
    <text evidence="3">The sequence shown here is derived from an EMBL/GenBank/DDBJ whole genome shotgun (WGS) entry which is preliminary data.</text>
</comment>
<dbReference type="PANTHER" id="PTHR42951">
    <property type="entry name" value="METALLO-BETA-LACTAMASE DOMAIN-CONTAINING"/>
    <property type="match status" value="1"/>
</dbReference>
<dbReference type="InterPro" id="IPR050855">
    <property type="entry name" value="NDM-1-like"/>
</dbReference>
<dbReference type="Gene3D" id="3.60.15.10">
    <property type="entry name" value="Ribonuclease Z/Hydroxyacylglutathione hydrolase-like"/>
    <property type="match status" value="1"/>
</dbReference>
<dbReference type="PANTHER" id="PTHR42951:SF4">
    <property type="entry name" value="ACYL-COENZYME A THIOESTERASE MBLAC2"/>
    <property type="match status" value="1"/>
</dbReference>
<dbReference type="InterPro" id="IPR001279">
    <property type="entry name" value="Metallo-B-lactamas"/>
</dbReference>
<gene>
    <name evidence="3" type="ORF">GR212_28460</name>
</gene>
<dbReference type="SMART" id="SM00849">
    <property type="entry name" value="Lactamase_B"/>
    <property type="match status" value="1"/>
</dbReference>
<keyword evidence="3" id="KW-0378">Hydrolase</keyword>
<comment type="similarity">
    <text evidence="1">Belongs to the metallo-beta-lactamase superfamily. Class-B beta-lactamase family.</text>
</comment>
<reference evidence="3 4" key="1">
    <citation type="submission" date="2019-12" db="EMBL/GenBank/DDBJ databases">
        <title>Rhizobium genotypes associated with high levels of biological nitrogen fixation by grain legumes in a temperate-maritime cropping system.</title>
        <authorList>
            <person name="Maluk M."/>
            <person name="Francesc Ferrando Molina F."/>
            <person name="Lopez Del Egido L."/>
            <person name="Lafos M."/>
            <person name="Langarica-Fuentes A."/>
            <person name="Gebre Yohannes G."/>
            <person name="Young M.W."/>
            <person name="Martin P."/>
            <person name="Gantlett R."/>
            <person name="Kenicer G."/>
            <person name="Hawes C."/>
            <person name="Begg G.S."/>
            <person name="Quilliam R.S."/>
            <person name="Squire G.R."/>
            <person name="Poole P.S."/>
            <person name="Young P.W."/>
            <person name="Iannetta P.M."/>
            <person name="James E.K."/>
        </authorList>
    </citation>
    <scope>NUCLEOTIDE SEQUENCE [LARGE SCALE GENOMIC DNA]</scope>
    <source>
        <strain evidence="3 4">JHI1118</strain>
    </source>
</reference>
<dbReference type="Proteomes" id="UP000483035">
    <property type="component" value="Unassembled WGS sequence"/>
</dbReference>
<dbReference type="RefSeq" id="WP_163991867.1">
    <property type="nucleotide sequence ID" value="NZ_WUEY01000019.1"/>
</dbReference>
<evidence type="ECO:0000313" key="3">
    <source>
        <dbReference type="EMBL" id="NEI73491.1"/>
    </source>
</evidence>
<sequence length="299" mass="32616">MTETANIPPAPIVDASAPKEIADGIFIIEDHRIPLVPNIGIVLGTHSAMVVDSGMGRANGEAVLAAARKLAGDRKLYLTITHFHPEHGYGAEPFKGAAEIVYNRAQAEELAAKGEAYLGMFKGMGPAVAATLENTRLVEADTLYDGTEHTVDLGGRTVLLKTWGQAHTQADQVVFLPTEKILFTGDLAEEKTFPIFPWFPPHDMDIDAGNWLQALGDCIAWNPSIVVPGHGDLRGSDILIDVRDYIRDVGARVAMARAAGRDEGEMVETLAPEIRAKHADWHFPEWIDFAIRYFAAQQQ</sequence>
<accession>A0A6L9UDQ0</accession>
<dbReference type="GO" id="GO:0017001">
    <property type="term" value="P:antibiotic catabolic process"/>
    <property type="evidence" value="ECO:0007669"/>
    <property type="project" value="UniProtKB-ARBA"/>
</dbReference>
<evidence type="ECO:0000259" key="2">
    <source>
        <dbReference type="SMART" id="SM00849"/>
    </source>
</evidence>
<dbReference type="Pfam" id="PF00753">
    <property type="entry name" value="Lactamase_B"/>
    <property type="match status" value="1"/>
</dbReference>
<feature type="domain" description="Metallo-beta-lactamase" evidence="2">
    <location>
        <begin position="36"/>
        <end position="230"/>
    </location>
</feature>
<dbReference type="EMBL" id="WUEY01000019">
    <property type="protein sequence ID" value="NEI73491.1"/>
    <property type="molecule type" value="Genomic_DNA"/>
</dbReference>
<protein>
    <submittedName>
        <fullName evidence="3">MBL fold metallo-hydrolase</fullName>
    </submittedName>
</protein>
<evidence type="ECO:0000256" key="1">
    <source>
        <dbReference type="ARBA" id="ARBA00005250"/>
    </source>
</evidence>
<dbReference type="GO" id="GO:0016787">
    <property type="term" value="F:hydrolase activity"/>
    <property type="evidence" value="ECO:0007669"/>
    <property type="project" value="UniProtKB-KW"/>
</dbReference>
<name>A0A6L9UDQ0_9HYPH</name>
<dbReference type="SUPFAM" id="SSF56281">
    <property type="entry name" value="Metallo-hydrolase/oxidoreductase"/>
    <property type="match status" value="1"/>
</dbReference>
<evidence type="ECO:0000313" key="4">
    <source>
        <dbReference type="Proteomes" id="UP000483035"/>
    </source>
</evidence>
<dbReference type="CDD" id="cd16282">
    <property type="entry name" value="metallo-hydrolase-like_MBL-fold"/>
    <property type="match status" value="1"/>
</dbReference>